<proteinExistence type="predicted"/>
<organism evidence="1 2">
    <name type="scientific">Dovyalis caffra</name>
    <dbReference type="NCBI Taxonomy" id="77055"/>
    <lineage>
        <taxon>Eukaryota</taxon>
        <taxon>Viridiplantae</taxon>
        <taxon>Streptophyta</taxon>
        <taxon>Embryophyta</taxon>
        <taxon>Tracheophyta</taxon>
        <taxon>Spermatophyta</taxon>
        <taxon>Magnoliopsida</taxon>
        <taxon>eudicotyledons</taxon>
        <taxon>Gunneridae</taxon>
        <taxon>Pentapetalae</taxon>
        <taxon>rosids</taxon>
        <taxon>fabids</taxon>
        <taxon>Malpighiales</taxon>
        <taxon>Salicaceae</taxon>
        <taxon>Flacourtieae</taxon>
        <taxon>Dovyalis</taxon>
    </lineage>
</organism>
<dbReference type="EMBL" id="CAWUPB010001197">
    <property type="protein sequence ID" value="CAK7356504.1"/>
    <property type="molecule type" value="Genomic_DNA"/>
</dbReference>
<feature type="non-terminal residue" evidence="1">
    <location>
        <position position="68"/>
    </location>
</feature>
<dbReference type="AlphaFoldDB" id="A0AAV1SV91"/>
<evidence type="ECO:0000313" key="2">
    <source>
        <dbReference type="Proteomes" id="UP001314170"/>
    </source>
</evidence>
<protein>
    <submittedName>
        <fullName evidence="1">Uncharacterized protein</fullName>
    </submittedName>
</protein>
<reference evidence="1 2" key="1">
    <citation type="submission" date="2024-01" db="EMBL/GenBank/DDBJ databases">
        <authorList>
            <person name="Waweru B."/>
        </authorList>
    </citation>
    <scope>NUCLEOTIDE SEQUENCE [LARGE SCALE GENOMIC DNA]</scope>
</reference>
<dbReference type="Proteomes" id="UP001314170">
    <property type="component" value="Unassembled WGS sequence"/>
</dbReference>
<comment type="caution">
    <text evidence="1">The sequence shown here is derived from an EMBL/GenBank/DDBJ whole genome shotgun (WGS) entry which is preliminary data.</text>
</comment>
<keyword evidence="2" id="KW-1185">Reference proteome</keyword>
<evidence type="ECO:0000313" key="1">
    <source>
        <dbReference type="EMBL" id="CAK7356504.1"/>
    </source>
</evidence>
<sequence length="68" mass="7653">MNEARFSPLTSFGPSNKVLPDDRTYELKNVEPMALGAWRVDTKVESGLGLIDLYGPSNYLAIYEKMEL</sequence>
<gene>
    <name evidence="1" type="ORF">DCAF_LOCUS26777</name>
</gene>
<accession>A0AAV1SV91</accession>
<name>A0AAV1SV91_9ROSI</name>